<dbReference type="AlphaFoldDB" id="A0A1U7J355"/>
<evidence type="ECO:0000313" key="2">
    <source>
        <dbReference type="Proteomes" id="UP000185557"/>
    </source>
</evidence>
<dbReference type="EMBL" id="MRCG01000012">
    <property type="protein sequence ID" value="OKH46579.1"/>
    <property type="molecule type" value="Genomic_DNA"/>
</dbReference>
<proteinExistence type="predicted"/>
<name>A0A1U7J355_9CYAN</name>
<dbReference type="PANTHER" id="PTHR34573">
    <property type="entry name" value="VKC DOMAIN-CONTAINING PROTEIN"/>
    <property type="match status" value="1"/>
</dbReference>
<dbReference type="RefSeq" id="WP_073609410.1">
    <property type="nucleotide sequence ID" value="NZ_MRCG01000012.1"/>
</dbReference>
<dbReference type="SUPFAM" id="SSF52833">
    <property type="entry name" value="Thioredoxin-like"/>
    <property type="match status" value="1"/>
</dbReference>
<protein>
    <recommendedName>
        <fullName evidence="3">Thioredoxin domain-containing protein</fullName>
    </recommendedName>
</protein>
<evidence type="ECO:0000313" key="1">
    <source>
        <dbReference type="EMBL" id="OKH46579.1"/>
    </source>
</evidence>
<evidence type="ECO:0008006" key="3">
    <source>
        <dbReference type="Google" id="ProtNLM"/>
    </source>
</evidence>
<sequence>MVSLHRDRFWPQPMLNVSWLGGLALGVLLLVGCGPKPAQTVTDVTSYEGQLAQHLADTGSVMYGAYWCPHCADQKAMFGDAMEQVPYIECAADGDNPQPELCEQKGIEGYPTWEIEGQLYPGVKSLDDLASLSGFSPPQ</sequence>
<dbReference type="Proteomes" id="UP000185557">
    <property type="component" value="Unassembled WGS sequence"/>
</dbReference>
<reference evidence="1 2" key="1">
    <citation type="submission" date="2016-11" db="EMBL/GenBank/DDBJ databases">
        <title>Draft Genome Sequences of Nine Cyanobacterial Strains from Diverse Habitats.</title>
        <authorList>
            <person name="Zhu T."/>
            <person name="Hou S."/>
            <person name="Lu X."/>
            <person name="Hess W.R."/>
        </authorList>
    </citation>
    <scope>NUCLEOTIDE SEQUENCE [LARGE SCALE GENOMIC DNA]</scope>
    <source>
        <strain evidence="1 2">NIES-30</strain>
    </source>
</reference>
<organism evidence="1 2">
    <name type="scientific">Phormidium tenue NIES-30</name>
    <dbReference type="NCBI Taxonomy" id="549789"/>
    <lineage>
        <taxon>Bacteria</taxon>
        <taxon>Bacillati</taxon>
        <taxon>Cyanobacteriota</taxon>
        <taxon>Cyanophyceae</taxon>
        <taxon>Oscillatoriophycideae</taxon>
        <taxon>Oscillatoriales</taxon>
        <taxon>Oscillatoriaceae</taxon>
        <taxon>Phormidium</taxon>
    </lineage>
</organism>
<gene>
    <name evidence="1" type="ORF">NIES30_15895</name>
</gene>
<keyword evidence="2" id="KW-1185">Reference proteome</keyword>
<dbReference type="OrthoDB" id="185994at2"/>
<dbReference type="PANTHER" id="PTHR34573:SF1">
    <property type="entry name" value="VITAMIN K EPOXIDE REDUCTASE DOMAIN-CONTAINING PROTEIN"/>
    <property type="match status" value="1"/>
</dbReference>
<dbReference type="PROSITE" id="PS51257">
    <property type="entry name" value="PROKAR_LIPOPROTEIN"/>
    <property type="match status" value="1"/>
</dbReference>
<comment type="caution">
    <text evidence="1">The sequence shown here is derived from an EMBL/GenBank/DDBJ whole genome shotgun (WGS) entry which is preliminary data.</text>
</comment>
<dbReference type="Gene3D" id="3.40.30.10">
    <property type="entry name" value="Glutaredoxin"/>
    <property type="match status" value="1"/>
</dbReference>
<dbReference type="STRING" id="549789.NIES30_15895"/>
<accession>A0A1U7J355</accession>
<dbReference type="InterPro" id="IPR036249">
    <property type="entry name" value="Thioredoxin-like_sf"/>
</dbReference>